<dbReference type="PANTHER" id="PTHR37540">
    <property type="entry name" value="TRANSCRIPTION FACTOR (ACR-2), PUTATIVE-RELATED-RELATED"/>
    <property type="match status" value="1"/>
</dbReference>
<dbReference type="RefSeq" id="XP_056504524.1">
    <property type="nucleotide sequence ID" value="XM_056642030.1"/>
</dbReference>
<name>A0A9W9PBK8_PENCI</name>
<gene>
    <name evidence="1" type="ORF">N7469_003110</name>
</gene>
<dbReference type="Pfam" id="PF11951">
    <property type="entry name" value="Fungal_trans_2"/>
    <property type="match status" value="1"/>
</dbReference>
<reference evidence="1" key="2">
    <citation type="journal article" date="2023" name="IMA Fungus">
        <title>Comparative genomic study of the Penicillium genus elucidates a diverse pangenome and 15 lateral gene transfer events.</title>
        <authorList>
            <person name="Petersen C."/>
            <person name="Sorensen T."/>
            <person name="Nielsen M.R."/>
            <person name="Sondergaard T.E."/>
            <person name="Sorensen J.L."/>
            <person name="Fitzpatrick D.A."/>
            <person name="Frisvad J.C."/>
            <person name="Nielsen K.L."/>
        </authorList>
    </citation>
    <scope>NUCLEOTIDE SEQUENCE</scope>
    <source>
        <strain evidence="1">IBT 23319</strain>
    </source>
</reference>
<dbReference type="InterPro" id="IPR021858">
    <property type="entry name" value="Fun_TF"/>
</dbReference>
<comment type="caution">
    <text evidence="1">The sequence shown here is derived from an EMBL/GenBank/DDBJ whole genome shotgun (WGS) entry which is preliminary data.</text>
</comment>
<reference evidence="1" key="1">
    <citation type="submission" date="2022-11" db="EMBL/GenBank/DDBJ databases">
        <authorList>
            <person name="Petersen C."/>
        </authorList>
    </citation>
    <scope>NUCLEOTIDE SEQUENCE</scope>
    <source>
        <strain evidence="1">IBT 23319</strain>
    </source>
</reference>
<dbReference type="GeneID" id="81381197"/>
<proteinExistence type="predicted"/>
<protein>
    <submittedName>
        <fullName evidence="1">Uncharacterized protein</fullName>
    </submittedName>
</protein>
<dbReference type="Proteomes" id="UP001147733">
    <property type="component" value="Unassembled WGS sequence"/>
</dbReference>
<dbReference type="EMBL" id="JAPQKT010000002">
    <property type="protein sequence ID" value="KAJ5241519.1"/>
    <property type="molecule type" value="Genomic_DNA"/>
</dbReference>
<keyword evidence="2" id="KW-1185">Reference proteome</keyword>
<dbReference type="AlphaFoldDB" id="A0A9W9PBK8"/>
<accession>A0A9W9PBK8</accession>
<dbReference type="PANTHER" id="PTHR37540:SF5">
    <property type="entry name" value="TRANSCRIPTION FACTOR DOMAIN-CONTAINING PROTEIN"/>
    <property type="match status" value="1"/>
</dbReference>
<organism evidence="1 2">
    <name type="scientific">Penicillium citrinum</name>
    <dbReference type="NCBI Taxonomy" id="5077"/>
    <lineage>
        <taxon>Eukaryota</taxon>
        <taxon>Fungi</taxon>
        <taxon>Dikarya</taxon>
        <taxon>Ascomycota</taxon>
        <taxon>Pezizomycotina</taxon>
        <taxon>Eurotiomycetes</taxon>
        <taxon>Eurotiomycetidae</taxon>
        <taxon>Eurotiales</taxon>
        <taxon>Aspergillaceae</taxon>
        <taxon>Penicillium</taxon>
    </lineage>
</organism>
<dbReference type="OrthoDB" id="3469225at2759"/>
<evidence type="ECO:0000313" key="1">
    <source>
        <dbReference type="EMBL" id="KAJ5241519.1"/>
    </source>
</evidence>
<evidence type="ECO:0000313" key="2">
    <source>
        <dbReference type="Proteomes" id="UP001147733"/>
    </source>
</evidence>
<sequence length="460" mass="52695">MANEDGLLFFNASNPSRFRDKDIQRAIRKRVMRDIGKARRKIKRPPAMTFVWQTSNVTPPSIPERPAPSLTCYPLPVDMDSRALELIHFMNAEAEYNFRPFRKIWFSMALQDESAFLLCKANAAMFLEETRYPHTFRYEKCQETLTYYGQCVRQVTDRLSDPIENTGMGVIICILGLICHDLYVGTLDRWAYHIQGLAEIIQIRGGYWQLDENIQLFCSWFDVLGSVTRDTPPKISSYPITLDILDAPMKSTSKHLQFELLLGELQVSPLNMPHFVMVLQKARVLADFVNKRYDEDGFWKAEDDISPLRALTPITHDLLLLPQVVQLAVEEDQIAVEMTRLALLILLSGLKAKYGFSSAEMPTLHTKLSRLVHQASIFHTNIVVRRLQLWALVIGALFQPTEPVRSQFVEGIISLMISLDLTGGAAVLNYIRDTIWIEIIERNATEQLIHDINTFDSFNT</sequence>